<proteinExistence type="inferred from homology"/>
<comment type="subcellular location">
    <subcellularLocation>
        <location evidence="1">Cell inner membrane</location>
        <topology evidence="1">Multi-pass membrane protein</topology>
    </subcellularLocation>
</comment>
<comment type="caution">
    <text evidence="16">The sequence shown here is derived from an EMBL/GenBank/DDBJ whole genome shotgun (WGS) entry which is preliminary data.</text>
</comment>
<name>A0A839IVR5_9GAMM</name>
<evidence type="ECO:0000256" key="3">
    <source>
        <dbReference type="ARBA" id="ARBA00022500"/>
    </source>
</evidence>
<dbReference type="CDD" id="cd12912">
    <property type="entry name" value="PDC2_MCP_like"/>
    <property type="match status" value="1"/>
</dbReference>
<keyword evidence="8 10" id="KW-0807">Transducer</keyword>
<dbReference type="GO" id="GO:0005886">
    <property type="term" value="C:plasma membrane"/>
    <property type="evidence" value="ECO:0007669"/>
    <property type="project" value="UniProtKB-SubCell"/>
</dbReference>
<evidence type="ECO:0000313" key="16">
    <source>
        <dbReference type="EMBL" id="MBB1488842.1"/>
    </source>
</evidence>
<dbReference type="PROSITE" id="PS50885">
    <property type="entry name" value="HAMP"/>
    <property type="match status" value="1"/>
</dbReference>
<dbReference type="Pfam" id="PF02743">
    <property type="entry name" value="dCache_1"/>
    <property type="match status" value="1"/>
</dbReference>
<dbReference type="Gene3D" id="3.30.450.20">
    <property type="entry name" value="PAS domain"/>
    <property type="match status" value="1"/>
</dbReference>
<dbReference type="GO" id="GO:0007165">
    <property type="term" value="P:signal transduction"/>
    <property type="evidence" value="ECO:0007669"/>
    <property type="project" value="UniProtKB-KW"/>
</dbReference>
<dbReference type="PROSITE" id="PS50192">
    <property type="entry name" value="T_SNARE"/>
    <property type="match status" value="1"/>
</dbReference>
<dbReference type="PRINTS" id="PR00260">
    <property type="entry name" value="CHEMTRNSDUCR"/>
</dbReference>
<comment type="similarity">
    <text evidence="9">Belongs to the methyl-accepting chemotaxis (MCP) protein family.</text>
</comment>
<keyword evidence="2" id="KW-1003">Cell membrane</keyword>
<keyword evidence="3" id="KW-0145">Chemotaxis</keyword>
<feature type="transmembrane region" description="Helical" evidence="12">
    <location>
        <begin position="302"/>
        <end position="326"/>
    </location>
</feature>
<evidence type="ECO:0000256" key="8">
    <source>
        <dbReference type="ARBA" id="ARBA00023224"/>
    </source>
</evidence>
<dbReference type="AlphaFoldDB" id="A0A839IVR5"/>
<feature type="domain" description="T-SNARE coiled-coil homology" evidence="14">
    <location>
        <begin position="568"/>
        <end position="630"/>
    </location>
</feature>
<keyword evidence="7 12" id="KW-0472">Membrane</keyword>
<evidence type="ECO:0000256" key="11">
    <source>
        <dbReference type="SAM" id="Coils"/>
    </source>
</evidence>
<feature type="domain" description="HAMP" evidence="15">
    <location>
        <begin position="322"/>
        <end position="376"/>
    </location>
</feature>
<dbReference type="Proteomes" id="UP000565262">
    <property type="component" value="Unassembled WGS sequence"/>
</dbReference>
<dbReference type="SMART" id="SM00283">
    <property type="entry name" value="MA"/>
    <property type="match status" value="1"/>
</dbReference>
<dbReference type="Pfam" id="PF00672">
    <property type="entry name" value="HAMP"/>
    <property type="match status" value="1"/>
</dbReference>
<evidence type="ECO:0000259" key="13">
    <source>
        <dbReference type="PROSITE" id="PS50111"/>
    </source>
</evidence>
<sequence>MSINGKAQSRIEGTPLVTRMMLTVLLPILVLMSVLTAWLYTEIKGETSELMLDSGKKVAEARSFEVSAVLQGFRHQVSILAENNQVSVSPNKDTLLQWMKEKITLLPVAEMLFYVDSKGDATYLAANGKTGQINLSSRGYVQDILSGKKSELITNPIISKTSGQPISVIAHKVTNQSGQVEGLLAITVTLDMLSKITTSASVSEGSYGWIIDGTGLIVAHPSEKARMTINVTDADKHGFTGLNAYGEKMVAGEAGTGEILNIQGEPVTMIFSPIPGTPGWTFGISVPSDSLYASANSLSLQLVTAMLVGLIVVAVLVILASIRLVGPIKELVAAMKVVTSDDSGINARLKASGPKEIQEVTVSFNEFMEKLSESVDSIISVANSLNSQAGRLESTGATLAAQVETQSTEMNNVALAAEQLTSSFEEVARSAQQASEESIHMGDLARSGYQAITENQKQVNALSTRISDAATELKKLHHSSDQIGEVLSTITSIAEQTNLLALNAAIEAARAGEHGRGFAVVADEVRTLSQQTRQSTEKTQDVILELQQLITSTVDTMDAGASEAEQTVNRSREAERVLNDIQQAISSLEKMNHQIASAAEEQQSTLDEVNRNMTQVSSAINILRDETREIRQQSSEISGAGQQMEQVARAI</sequence>
<dbReference type="InterPro" id="IPR033479">
    <property type="entry name" value="dCache_1"/>
</dbReference>
<evidence type="ECO:0000256" key="1">
    <source>
        <dbReference type="ARBA" id="ARBA00004429"/>
    </source>
</evidence>
<dbReference type="GO" id="GO:0004888">
    <property type="term" value="F:transmembrane signaling receptor activity"/>
    <property type="evidence" value="ECO:0007669"/>
    <property type="project" value="InterPro"/>
</dbReference>
<organism evidence="16 17">
    <name type="scientific">Oceanospirillum sediminis</name>
    <dbReference type="NCBI Taxonomy" id="2760088"/>
    <lineage>
        <taxon>Bacteria</taxon>
        <taxon>Pseudomonadati</taxon>
        <taxon>Pseudomonadota</taxon>
        <taxon>Gammaproteobacteria</taxon>
        <taxon>Oceanospirillales</taxon>
        <taxon>Oceanospirillaceae</taxon>
        <taxon>Oceanospirillum</taxon>
    </lineage>
</organism>
<keyword evidence="11" id="KW-0175">Coiled coil</keyword>
<dbReference type="PANTHER" id="PTHR32089">
    <property type="entry name" value="METHYL-ACCEPTING CHEMOTAXIS PROTEIN MCPB"/>
    <property type="match status" value="1"/>
</dbReference>
<evidence type="ECO:0000259" key="15">
    <source>
        <dbReference type="PROSITE" id="PS50885"/>
    </source>
</evidence>
<dbReference type="Pfam" id="PF00015">
    <property type="entry name" value="MCPsignal"/>
    <property type="match status" value="1"/>
</dbReference>
<protein>
    <submittedName>
        <fullName evidence="16">Methyl-accepting chemotaxis protein</fullName>
    </submittedName>
</protein>
<evidence type="ECO:0000313" key="17">
    <source>
        <dbReference type="Proteomes" id="UP000565262"/>
    </source>
</evidence>
<evidence type="ECO:0000256" key="10">
    <source>
        <dbReference type="PROSITE-ProRule" id="PRU00284"/>
    </source>
</evidence>
<feature type="coiled-coil region" evidence="11">
    <location>
        <begin position="564"/>
        <end position="626"/>
    </location>
</feature>
<dbReference type="RefSeq" id="WP_182810610.1">
    <property type="nucleotide sequence ID" value="NZ_JACJFM010000036.1"/>
</dbReference>
<reference evidence="16 17" key="1">
    <citation type="submission" date="2020-08" db="EMBL/GenBank/DDBJ databases">
        <title>Oceanospirillum sp. nov. isolated from marine sediment.</title>
        <authorList>
            <person name="Ji X."/>
        </authorList>
    </citation>
    <scope>NUCLEOTIDE SEQUENCE [LARGE SCALE GENOMIC DNA]</scope>
    <source>
        <strain evidence="16 17">D5</strain>
    </source>
</reference>
<dbReference type="PANTHER" id="PTHR32089:SF112">
    <property type="entry name" value="LYSOZYME-LIKE PROTEIN-RELATED"/>
    <property type="match status" value="1"/>
</dbReference>
<evidence type="ECO:0000256" key="9">
    <source>
        <dbReference type="ARBA" id="ARBA00029447"/>
    </source>
</evidence>
<dbReference type="InterPro" id="IPR004090">
    <property type="entry name" value="Chemotax_Me-accpt_rcpt"/>
</dbReference>
<dbReference type="CDD" id="cd11386">
    <property type="entry name" value="MCP_signal"/>
    <property type="match status" value="1"/>
</dbReference>
<gene>
    <name evidence="16" type="ORF">H4O21_19720</name>
</gene>
<keyword evidence="6 12" id="KW-1133">Transmembrane helix</keyword>
<evidence type="ECO:0000256" key="5">
    <source>
        <dbReference type="ARBA" id="ARBA00022692"/>
    </source>
</evidence>
<dbReference type="SUPFAM" id="SSF58104">
    <property type="entry name" value="Methyl-accepting chemotaxis protein (MCP) signaling domain"/>
    <property type="match status" value="1"/>
</dbReference>
<dbReference type="InterPro" id="IPR004089">
    <property type="entry name" value="MCPsignal_dom"/>
</dbReference>
<dbReference type="FunFam" id="1.10.287.950:FF:000001">
    <property type="entry name" value="Methyl-accepting chemotaxis sensory transducer"/>
    <property type="match status" value="1"/>
</dbReference>
<dbReference type="Gene3D" id="1.10.287.950">
    <property type="entry name" value="Methyl-accepting chemotaxis protein"/>
    <property type="match status" value="1"/>
</dbReference>
<evidence type="ECO:0000256" key="12">
    <source>
        <dbReference type="SAM" id="Phobius"/>
    </source>
</evidence>
<dbReference type="InterPro" id="IPR003660">
    <property type="entry name" value="HAMP_dom"/>
</dbReference>
<feature type="domain" description="Methyl-accepting transducer" evidence="13">
    <location>
        <begin position="381"/>
        <end position="617"/>
    </location>
</feature>
<keyword evidence="17" id="KW-1185">Reference proteome</keyword>
<evidence type="ECO:0000256" key="6">
    <source>
        <dbReference type="ARBA" id="ARBA00022989"/>
    </source>
</evidence>
<dbReference type="InterPro" id="IPR000727">
    <property type="entry name" value="T_SNARE_dom"/>
</dbReference>
<evidence type="ECO:0000256" key="7">
    <source>
        <dbReference type="ARBA" id="ARBA00023136"/>
    </source>
</evidence>
<dbReference type="PROSITE" id="PS50111">
    <property type="entry name" value="CHEMOTAXIS_TRANSDUC_2"/>
    <property type="match status" value="1"/>
</dbReference>
<dbReference type="GO" id="GO:0006935">
    <property type="term" value="P:chemotaxis"/>
    <property type="evidence" value="ECO:0007669"/>
    <property type="project" value="UniProtKB-KW"/>
</dbReference>
<evidence type="ECO:0000256" key="2">
    <source>
        <dbReference type="ARBA" id="ARBA00022475"/>
    </source>
</evidence>
<dbReference type="SMART" id="SM00304">
    <property type="entry name" value="HAMP"/>
    <property type="match status" value="1"/>
</dbReference>
<evidence type="ECO:0000256" key="4">
    <source>
        <dbReference type="ARBA" id="ARBA00022519"/>
    </source>
</evidence>
<keyword evidence="4" id="KW-0997">Cell inner membrane</keyword>
<dbReference type="CDD" id="cd12914">
    <property type="entry name" value="PDC1_DGC_like"/>
    <property type="match status" value="1"/>
</dbReference>
<evidence type="ECO:0000259" key="14">
    <source>
        <dbReference type="PROSITE" id="PS50192"/>
    </source>
</evidence>
<accession>A0A839IVR5</accession>
<dbReference type="EMBL" id="JACJFM010000036">
    <property type="protein sequence ID" value="MBB1488842.1"/>
    <property type="molecule type" value="Genomic_DNA"/>
</dbReference>
<keyword evidence="5 12" id="KW-0812">Transmembrane</keyword>
<feature type="transmembrane region" description="Helical" evidence="12">
    <location>
        <begin position="21"/>
        <end position="40"/>
    </location>
</feature>